<evidence type="ECO:0000313" key="1">
    <source>
        <dbReference type="EMBL" id="KAH7852294.1"/>
    </source>
</evidence>
<accession>A0ACB7YHI1</accession>
<name>A0ACB7YHI1_9ERIC</name>
<comment type="caution">
    <text evidence="1">The sequence shown here is derived from an EMBL/GenBank/DDBJ whole genome shotgun (WGS) entry which is preliminary data.</text>
</comment>
<dbReference type="EMBL" id="CM037158">
    <property type="protein sequence ID" value="KAH7852294.1"/>
    <property type="molecule type" value="Genomic_DNA"/>
</dbReference>
<reference evidence="1 2" key="1">
    <citation type="journal article" date="2021" name="Hortic Res">
        <title>High-quality reference genome and annotation aids understanding of berry development for evergreen blueberry (Vaccinium darrowii).</title>
        <authorList>
            <person name="Yu J."/>
            <person name="Hulse-Kemp A.M."/>
            <person name="Babiker E."/>
            <person name="Staton M."/>
        </authorList>
    </citation>
    <scope>NUCLEOTIDE SEQUENCE [LARGE SCALE GENOMIC DNA]</scope>
    <source>
        <strain evidence="2">cv. NJ 8807/NJ 8810</strain>
        <tissue evidence="1">Young leaf</tissue>
    </source>
</reference>
<proteinExistence type="predicted"/>
<dbReference type="Proteomes" id="UP000828048">
    <property type="component" value="Chromosome 8"/>
</dbReference>
<sequence>MADSAVGGFGSGAAWTSFGLGLSRRIGIPIPNGINSGVRVGSTHITPPLSAASPLGSIVDAIFSNSSCSVFSKVAEDTDVLKAVCFHDMIINPCGLFQQTNGLLHKCARVGNAAAQYLLAKVILMSSSQLLPAVRKGGHTSFGSQRMNISECLCKMPQDDDNVVAANFMAHFAPDQACSTKYPSQTLLHSELVRNFLCQCSAHDVTLMHLHLNAYVDCFAEHGSRGNYVLHYLINKMCHYGHRVIGLGGETLEDKKREMKEMFAEKMEQLLAWKIARESDQGAVTEENHNEFVELSRAEWLLVSSSVFPDKTYASIGDLELDGLAFLYRLIHHNKRVLEIAAVEQNRLLGRALGPGRLGSRRDVDVLRLEYPYMAVVAGKRRWNLEVGRDEGAEAEE</sequence>
<evidence type="ECO:0000313" key="2">
    <source>
        <dbReference type="Proteomes" id="UP000828048"/>
    </source>
</evidence>
<keyword evidence="2" id="KW-1185">Reference proteome</keyword>
<protein>
    <submittedName>
        <fullName evidence="1">Uncharacterized protein</fullName>
    </submittedName>
</protein>
<organism evidence="1 2">
    <name type="scientific">Vaccinium darrowii</name>
    <dbReference type="NCBI Taxonomy" id="229202"/>
    <lineage>
        <taxon>Eukaryota</taxon>
        <taxon>Viridiplantae</taxon>
        <taxon>Streptophyta</taxon>
        <taxon>Embryophyta</taxon>
        <taxon>Tracheophyta</taxon>
        <taxon>Spermatophyta</taxon>
        <taxon>Magnoliopsida</taxon>
        <taxon>eudicotyledons</taxon>
        <taxon>Gunneridae</taxon>
        <taxon>Pentapetalae</taxon>
        <taxon>asterids</taxon>
        <taxon>Ericales</taxon>
        <taxon>Ericaceae</taxon>
        <taxon>Vaccinioideae</taxon>
        <taxon>Vaccinieae</taxon>
        <taxon>Vaccinium</taxon>
    </lineage>
</organism>
<gene>
    <name evidence="1" type="ORF">Vadar_022910</name>
</gene>